<name>A0A0F9WRW0_9MICR</name>
<dbReference type="InterPro" id="IPR050080">
    <property type="entry name" value="RNase_PH"/>
</dbReference>
<dbReference type="InterPro" id="IPR001247">
    <property type="entry name" value="ExoRNase_PH_dom1"/>
</dbReference>
<dbReference type="OrthoDB" id="2191718at2759"/>
<dbReference type="EMBL" id="JPQZ01000016">
    <property type="protein sequence ID" value="KKO75628.1"/>
    <property type="molecule type" value="Genomic_DNA"/>
</dbReference>
<dbReference type="SUPFAM" id="SSF54211">
    <property type="entry name" value="Ribosomal protein S5 domain 2-like"/>
    <property type="match status" value="1"/>
</dbReference>
<feature type="domain" description="Exoribonuclease phosphorolytic" evidence="2">
    <location>
        <begin position="2"/>
        <end position="118"/>
    </location>
</feature>
<evidence type="ECO:0000313" key="3">
    <source>
        <dbReference type="EMBL" id="KKO75628.1"/>
    </source>
</evidence>
<dbReference type="GO" id="GO:0000176">
    <property type="term" value="C:nuclear exosome (RNase complex)"/>
    <property type="evidence" value="ECO:0007669"/>
    <property type="project" value="UniProtKB-ARBA"/>
</dbReference>
<dbReference type="InterPro" id="IPR027408">
    <property type="entry name" value="PNPase/RNase_PH_dom_sf"/>
</dbReference>
<dbReference type="VEuPathDB" id="MicrosporidiaDB:AAJ76_1600062669"/>
<accession>A0A0F9WRW0</accession>
<dbReference type="PANTHER" id="PTHR11953:SF0">
    <property type="entry name" value="EXOSOME COMPLEX COMPONENT RRP41"/>
    <property type="match status" value="1"/>
</dbReference>
<dbReference type="RefSeq" id="XP_024331370.1">
    <property type="nucleotide sequence ID" value="XM_024474173.1"/>
</dbReference>
<dbReference type="AlphaFoldDB" id="A0A0F9WRW0"/>
<dbReference type="GO" id="GO:0005730">
    <property type="term" value="C:nucleolus"/>
    <property type="evidence" value="ECO:0007669"/>
    <property type="project" value="TreeGrafter"/>
</dbReference>
<sequence>MHKIEADIGIINNSKGSSMFKCANTTVICTVDINNRHEQSKSELYDQLNLDIKYRNINQQSYDAYYTLIITNILNRCLLNFDKCKSLFISLIIDSNNYNTLWCAINALFLGLVECGVPLKEVLYATSGFTNKEDVFIFNRSGDIVWHHAFGDIKDIEMPAVLKFYKYVKEIQDFSFKSKLVI</sequence>
<dbReference type="GO" id="GO:0071028">
    <property type="term" value="P:nuclear mRNA surveillance"/>
    <property type="evidence" value="ECO:0007669"/>
    <property type="project" value="TreeGrafter"/>
</dbReference>
<dbReference type="InterPro" id="IPR020568">
    <property type="entry name" value="Ribosomal_Su5_D2-typ_SF"/>
</dbReference>
<dbReference type="Proteomes" id="UP000034350">
    <property type="component" value="Unassembled WGS sequence"/>
</dbReference>
<dbReference type="GO" id="GO:0034475">
    <property type="term" value="P:U4 snRNA 3'-end processing"/>
    <property type="evidence" value="ECO:0007669"/>
    <property type="project" value="TreeGrafter"/>
</dbReference>
<evidence type="ECO:0000256" key="1">
    <source>
        <dbReference type="ARBA" id="ARBA00006678"/>
    </source>
</evidence>
<organism evidence="3 4">
    <name type="scientific">Vairimorpha ceranae</name>
    <dbReference type="NCBI Taxonomy" id="40302"/>
    <lineage>
        <taxon>Eukaryota</taxon>
        <taxon>Fungi</taxon>
        <taxon>Fungi incertae sedis</taxon>
        <taxon>Microsporidia</taxon>
        <taxon>Nosematidae</taxon>
        <taxon>Vairimorpha</taxon>
    </lineage>
</organism>
<dbReference type="PANTHER" id="PTHR11953">
    <property type="entry name" value="EXOSOME COMPLEX COMPONENT"/>
    <property type="match status" value="1"/>
</dbReference>
<dbReference type="Pfam" id="PF01138">
    <property type="entry name" value="RNase_PH"/>
    <property type="match status" value="1"/>
</dbReference>
<proteinExistence type="inferred from homology"/>
<reference evidence="3 4" key="1">
    <citation type="journal article" date="2015" name="Environ. Microbiol.">
        <title>Genome analyses suggest the presence of polyploidy and recent human-driven expansions in eight global populations of the honeybee pathogen Nosema ceranae.</title>
        <authorList>
            <person name="Pelin A."/>
            <person name="Selman M."/>
            <person name="Aris-Brosou S."/>
            <person name="Farinelli L."/>
            <person name="Corradi N."/>
        </authorList>
    </citation>
    <scope>NUCLEOTIDE SEQUENCE [LARGE SCALE GENOMIC DNA]</scope>
    <source>
        <strain evidence="3 4">PA08 1199</strain>
    </source>
</reference>
<dbReference type="GO" id="GO:0000177">
    <property type="term" value="C:cytoplasmic exosome (RNase complex)"/>
    <property type="evidence" value="ECO:0007669"/>
    <property type="project" value="TreeGrafter"/>
</dbReference>
<evidence type="ECO:0000259" key="2">
    <source>
        <dbReference type="Pfam" id="PF01138"/>
    </source>
</evidence>
<dbReference type="VEuPathDB" id="MicrosporidiaDB:G9O61_00g004540"/>
<gene>
    <name evidence="3" type="ORF">AAJ76_1600062669</name>
</gene>
<dbReference type="GO" id="GO:0003723">
    <property type="term" value="F:RNA binding"/>
    <property type="evidence" value="ECO:0007669"/>
    <property type="project" value="TreeGrafter"/>
</dbReference>
<evidence type="ECO:0000313" key="4">
    <source>
        <dbReference type="Proteomes" id="UP000034350"/>
    </source>
</evidence>
<dbReference type="GeneID" id="36319082"/>
<keyword evidence="4" id="KW-1185">Reference proteome</keyword>
<comment type="similarity">
    <text evidence="1">Belongs to the RNase PH family.</text>
</comment>
<dbReference type="Gene3D" id="3.30.230.70">
    <property type="entry name" value="GHMP Kinase, N-terminal domain"/>
    <property type="match status" value="1"/>
</dbReference>
<dbReference type="GO" id="GO:0071051">
    <property type="term" value="P:poly(A)-dependent snoRNA 3'-end processing"/>
    <property type="evidence" value="ECO:0007669"/>
    <property type="project" value="TreeGrafter"/>
</dbReference>
<protein>
    <submittedName>
        <fullName evidence="3">Exosome rnase ph-like protein</fullName>
    </submittedName>
</protein>
<comment type="caution">
    <text evidence="3">The sequence shown here is derived from an EMBL/GenBank/DDBJ whole genome shotgun (WGS) entry which is preliminary data.</text>
</comment>
<dbReference type="GO" id="GO:0016075">
    <property type="term" value="P:rRNA catabolic process"/>
    <property type="evidence" value="ECO:0007669"/>
    <property type="project" value="TreeGrafter"/>
</dbReference>